<proteinExistence type="inferred from homology"/>
<dbReference type="GO" id="GO:0005886">
    <property type="term" value="C:plasma membrane"/>
    <property type="evidence" value="ECO:0007669"/>
    <property type="project" value="TreeGrafter"/>
</dbReference>
<dbReference type="GO" id="GO:0006886">
    <property type="term" value="P:intracellular protein transport"/>
    <property type="evidence" value="ECO:0007669"/>
    <property type="project" value="TreeGrafter"/>
</dbReference>
<keyword evidence="3" id="KW-0812">Transmembrane</keyword>
<sequence length="261" mass="29619">MRSQHNPNAILDECSSIDHALDTLESDLSALRDAHKMYANDDNVANTRRIESQGATLMNAYRALSARVKKVKSSPDSGSPRNAPQVGRVDRRLKKAINDYQRIDSDFRRLVQEMQARQYRIVRPEATDEEVRQACEDPSTQIFQQALLSSSRTQQAQSTLHNVRARHDAIQKIERDMIELAELFQDLDVLVQEQEPLVQNIVQKGEEVNENVTKANDEIGGAIVKARSRNRKKWWCLLICILIVIVIAVVVAVVVVINNQK</sequence>
<dbReference type="CDD" id="cd15849">
    <property type="entry name" value="SNARE_Sso1"/>
    <property type="match status" value="1"/>
</dbReference>
<dbReference type="Proteomes" id="UP000799766">
    <property type="component" value="Unassembled WGS sequence"/>
</dbReference>
<dbReference type="GO" id="GO:0006887">
    <property type="term" value="P:exocytosis"/>
    <property type="evidence" value="ECO:0007669"/>
    <property type="project" value="TreeGrafter"/>
</dbReference>
<dbReference type="PANTHER" id="PTHR19957">
    <property type="entry name" value="SYNTAXIN"/>
    <property type="match status" value="1"/>
</dbReference>
<evidence type="ECO:0000313" key="5">
    <source>
        <dbReference type="EMBL" id="KAF2453915.1"/>
    </source>
</evidence>
<dbReference type="InterPro" id="IPR006011">
    <property type="entry name" value="Syntaxin_N"/>
</dbReference>
<dbReference type="GO" id="GO:0006906">
    <property type="term" value="P:vesicle fusion"/>
    <property type="evidence" value="ECO:0007669"/>
    <property type="project" value="TreeGrafter"/>
</dbReference>
<dbReference type="GO" id="GO:0031201">
    <property type="term" value="C:SNARE complex"/>
    <property type="evidence" value="ECO:0007669"/>
    <property type="project" value="TreeGrafter"/>
</dbReference>
<evidence type="ECO:0000256" key="2">
    <source>
        <dbReference type="SAM" id="MobiDB-lite"/>
    </source>
</evidence>
<keyword evidence="3" id="KW-0472">Membrane</keyword>
<evidence type="ECO:0000256" key="3">
    <source>
        <dbReference type="SAM" id="Phobius"/>
    </source>
</evidence>
<comment type="similarity">
    <text evidence="1">Belongs to the syntaxin family.</text>
</comment>
<reference evidence="5" key="1">
    <citation type="journal article" date="2020" name="Stud. Mycol.">
        <title>101 Dothideomycetes genomes: a test case for predicting lifestyles and emergence of pathogens.</title>
        <authorList>
            <person name="Haridas S."/>
            <person name="Albert R."/>
            <person name="Binder M."/>
            <person name="Bloem J."/>
            <person name="Labutti K."/>
            <person name="Salamov A."/>
            <person name="Andreopoulos B."/>
            <person name="Baker S."/>
            <person name="Barry K."/>
            <person name="Bills G."/>
            <person name="Bluhm B."/>
            <person name="Cannon C."/>
            <person name="Castanera R."/>
            <person name="Culley D."/>
            <person name="Daum C."/>
            <person name="Ezra D."/>
            <person name="Gonzalez J."/>
            <person name="Henrissat B."/>
            <person name="Kuo A."/>
            <person name="Liang C."/>
            <person name="Lipzen A."/>
            <person name="Lutzoni F."/>
            <person name="Magnuson J."/>
            <person name="Mondo S."/>
            <person name="Nolan M."/>
            <person name="Ohm R."/>
            <person name="Pangilinan J."/>
            <person name="Park H.-J."/>
            <person name="Ramirez L."/>
            <person name="Alfaro M."/>
            <person name="Sun H."/>
            <person name="Tritt A."/>
            <person name="Yoshinaga Y."/>
            <person name="Zwiers L.-H."/>
            <person name="Turgeon B."/>
            <person name="Goodwin S."/>
            <person name="Spatafora J."/>
            <person name="Crous P."/>
            <person name="Grigoriev I."/>
        </authorList>
    </citation>
    <scope>NUCLEOTIDE SEQUENCE</scope>
    <source>
        <strain evidence="5">ATCC 16933</strain>
    </source>
</reference>
<dbReference type="PROSITE" id="PS50192">
    <property type="entry name" value="T_SNARE"/>
    <property type="match status" value="1"/>
</dbReference>
<dbReference type="OrthoDB" id="10255013at2759"/>
<dbReference type="SUPFAM" id="SSF47661">
    <property type="entry name" value="t-snare proteins"/>
    <property type="match status" value="1"/>
</dbReference>
<keyword evidence="3" id="KW-1133">Transmembrane helix</keyword>
<dbReference type="Gene3D" id="1.20.58.70">
    <property type="match status" value="1"/>
</dbReference>
<dbReference type="Pfam" id="PF00804">
    <property type="entry name" value="Syntaxin"/>
    <property type="match status" value="1"/>
</dbReference>
<dbReference type="Pfam" id="PF05739">
    <property type="entry name" value="SNARE"/>
    <property type="match status" value="1"/>
</dbReference>
<feature type="transmembrane region" description="Helical" evidence="3">
    <location>
        <begin position="234"/>
        <end position="257"/>
    </location>
</feature>
<evidence type="ECO:0000256" key="1">
    <source>
        <dbReference type="ARBA" id="ARBA00009063"/>
    </source>
</evidence>
<dbReference type="GO" id="GO:0012505">
    <property type="term" value="C:endomembrane system"/>
    <property type="evidence" value="ECO:0007669"/>
    <property type="project" value="TreeGrafter"/>
</dbReference>
<dbReference type="InterPro" id="IPR045242">
    <property type="entry name" value="Syntaxin"/>
</dbReference>
<dbReference type="SMART" id="SM00397">
    <property type="entry name" value="t_SNARE"/>
    <property type="match status" value="1"/>
</dbReference>
<dbReference type="EMBL" id="MU001694">
    <property type="protein sequence ID" value="KAF2453915.1"/>
    <property type="molecule type" value="Genomic_DNA"/>
</dbReference>
<dbReference type="InterPro" id="IPR010989">
    <property type="entry name" value="SNARE"/>
</dbReference>
<dbReference type="GO" id="GO:0005484">
    <property type="term" value="F:SNAP receptor activity"/>
    <property type="evidence" value="ECO:0007669"/>
    <property type="project" value="TreeGrafter"/>
</dbReference>
<dbReference type="AlphaFoldDB" id="A0A6A6NQ69"/>
<keyword evidence="6" id="KW-1185">Reference proteome</keyword>
<organism evidence="5 6">
    <name type="scientific">Lineolata rhizophorae</name>
    <dbReference type="NCBI Taxonomy" id="578093"/>
    <lineage>
        <taxon>Eukaryota</taxon>
        <taxon>Fungi</taxon>
        <taxon>Dikarya</taxon>
        <taxon>Ascomycota</taxon>
        <taxon>Pezizomycotina</taxon>
        <taxon>Dothideomycetes</taxon>
        <taxon>Dothideomycetes incertae sedis</taxon>
        <taxon>Lineolatales</taxon>
        <taxon>Lineolataceae</taxon>
        <taxon>Lineolata</taxon>
    </lineage>
</organism>
<feature type="region of interest" description="Disordered" evidence="2">
    <location>
        <begin position="69"/>
        <end position="89"/>
    </location>
</feature>
<dbReference type="GO" id="GO:0000149">
    <property type="term" value="F:SNARE binding"/>
    <property type="evidence" value="ECO:0007669"/>
    <property type="project" value="TreeGrafter"/>
</dbReference>
<evidence type="ECO:0000313" key="6">
    <source>
        <dbReference type="Proteomes" id="UP000799766"/>
    </source>
</evidence>
<gene>
    <name evidence="5" type="ORF">BDY21DRAFT_114773</name>
</gene>
<dbReference type="GO" id="GO:0048278">
    <property type="term" value="P:vesicle docking"/>
    <property type="evidence" value="ECO:0007669"/>
    <property type="project" value="TreeGrafter"/>
</dbReference>
<feature type="domain" description="T-SNARE coiled-coil homology" evidence="4">
    <location>
        <begin position="160"/>
        <end position="222"/>
    </location>
</feature>
<dbReference type="PANTHER" id="PTHR19957:SF380">
    <property type="entry name" value="SYNTAXIN FAMILY PROTEIN"/>
    <property type="match status" value="1"/>
</dbReference>
<dbReference type="InterPro" id="IPR000727">
    <property type="entry name" value="T_SNARE_dom"/>
</dbReference>
<accession>A0A6A6NQ69</accession>
<evidence type="ECO:0000259" key="4">
    <source>
        <dbReference type="PROSITE" id="PS50192"/>
    </source>
</evidence>
<protein>
    <submittedName>
        <fullName evidence="5">SNARE domain protein</fullName>
    </submittedName>
</protein>
<name>A0A6A6NQ69_9PEZI</name>